<protein>
    <submittedName>
        <fullName evidence="8">Amino acid/amide ABC transporter ATP-binding protein 2, HAAT family</fullName>
    </submittedName>
</protein>
<sequence>MPDTTAPDGGPLLVVDGLTAGYNGVPAIRDLSFTVGAGEVVSVLGPNGAGKTTSLLAIVGLVPPMAGSVTALGRPVNVRRPHELARRGVLLVPDDRGIFPGLTVRDHFRLAQRRQDPAREAAVLDRFPALKGLLGRRVGLCSGGEQQMLTIAKALLGRPRVLMIDEMSLGLAPKIVQEMLPSIRALAREEGIGVVLVEQHIELALSVSDRGVILNHGRVVLEGAARDLLAHRDQVEAAYFGADEFAGSDVPGGAADGGAGGSGATSAAVVAS</sequence>
<dbReference type="GO" id="GO:0016887">
    <property type="term" value="F:ATP hydrolysis activity"/>
    <property type="evidence" value="ECO:0007669"/>
    <property type="project" value="InterPro"/>
</dbReference>
<evidence type="ECO:0000256" key="6">
    <source>
        <dbReference type="SAM" id="MobiDB-lite"/>
    </source>
</evidence>
<accession>A0A1M5LQB2</accession>
<feature type="region of interest" description="Disordered" evidence="6">
    <location>
        <begin position="253"/>
        <end position="272"/>
    </location>
</feature>
<organism evidence="8 9">
    <name type="scientific">Geodermatophilus nigrescens</name>
    <dbReference type="NCBI Taxonomy" id="1070870"/>
    <lineage>
        <taxon>Bacteria</taxon>
        <taxon>Bacillati</taxon>
        <taxon>Actinomycetota</taxon>
        <taxon>Actinomycetes</taxon>
        <taxon>Geodermatophilales</taxon>
        <taxon>Geodermatophilaceae</taxon>
        <taxon>Geodermatophilus</taxon>
    </lineage>
</organism>
<feature type="domain" description="ABC transporter" evidence="7">
    <location>
        <begin position="13"/>
        <end position="241"/>
    </location>
</feature>
<evidence type="ECO:0000259" key="7">
    <source>
        <dbReference type="PROSITE" id="PS50893"/>
    </source>
</evidence>
<dbReference type="Proteomes" id="UP000184471">
    <property type="component" value="Unassembled WGS sequence"/>
</dbReference>
<gene>
    <name evidence="8" type="ORF">SAMN05444351_2875</name>
</gene>
<name>A0A1M5LQB2_9ACTN</name>
<evidence type="ECO:0000256" key="3">
    <source>
        <dbReference type="ARBA" id="ARBA00022741"/>
    </source>
</evidence>
<keyword evidence="4 8" id="KW-0067">ATP-binding</keyword>
<dbReference type="GO" id="GO:0015658">
    <property type="term" value="F:branched-chain amino acid transmembrane transporter activity"/>
    <property type="evidence" value="ECO:0007669"/>
    <property type="project" value="TreeGrafter"/>
</dbReference>
<dbReference type="PANTHER" id="PTHR43820">
    <property type="entry name" value="HIGH-AFFINITY BRANCHED-CHAIN AMINO ACID TRANSPORT ATP-BINDING PROTEIN LIVF"/>
    <property type="match status" value="1"/>
</dbReference>
<dbReference type="RefSeq" id="WP_073420922.1">
    <property type="nucleotide sequence ID" value="NZ_FQVX01000003.1"/>
</dbReference>
<evidence type="ECO:0000256" key="1">
    <source>
        <dbReference type="ARBA" id="ARBA00005417"/>
    </source>
</evidence>
<evidence type="ECO:0000256" key="2">
    <source>
        <dbReference type="ARBA" id="ARBA00022448"/>
    </source>
</evidence>
<evidence type="ECO:0000313" key="8">
    <source>
        <dbReference type="EMBL" id="SHG66799.1"/>
    </source>
</evidence>
<dbReference type="STRING" id="1070870.SAMN05444351_2875"/>
<dbReference type="InterPro" id="IPR052156">
    <property type="entry name" value="BCAA_Transport_ATP-bd_LivF"/>
</dbReference>
<evidence type="ECO:0000256" key="4">
    <source>
        <dbReference type="ARBA" id="ARBA00022840"/>
    </source>
</evidence>
<dbReference type="PANTHER" id="PTHR43820:SF4">
    <property type="entry name" value="HIGH-AFFINITY BRANCHED-CHAIN AMINO ACID TRANSPORT ATP-BINDING PROTEIN LIVF"/>
    <property type="match status" value="1"/>
</dbReference>
<reference evidence="8 9" key="1">
    <citation type="submission" date="2016-11" db="EMBL/GenBank/DDBJ databases">
        <authorList>
            <person name="Jaros S."/>
            <person name="Januszkiewicz K."/>
            <person name="Wedrychowicz H."/>
        </authorList>
    </citation>
    <scope>NUCLEOTIDE SEQUENCE [LARGE SCALE GENOMIC DNA]</scope>
    <source>
        <strain evidence="8 9">DSM 45408</strain>
    </source>
</reference>
<dbReference type="GO" id="GO:0015807">
    <property type="term" value="P:L-amino acid transport"/>
    <property type="evidence" value="ECO:0007669"/>
    <property type="project" value="TreeGrafter"/>
</dbReference>
<dbReference type="SMART" id="SM00382">
    <property type="entry name" value="AAA"/>
    <property type="match status" value="1"/>
</dbReference>
<keyword evidence="2" id="KW-0813">Transport</keyword>
<keyword evidence="5" id="KW-0029">Amino-acid transport</keyword>
<dbReference type="InterPro" id="IPR003593">
    <property type="entry name" value="AAA+_ATPase"/>
</dbReference>
<dbReference type="InterPro" id="IPR017871">
    <property type="entry name" value="ABC_transporter-like_CS"/>
</dbReference>
<keyword evidence="3" id="KW-0547">Nucleotide-binding</keyword>
<dbReference type="PROSITE" id="PS50893">
    <property type="entry name" value="ABC_TRANSPORTER_2"/>
    <property type="match status" value="1"/>
</dbReference>
<dbReference type="GO" id="GO:0005524">
    <property type="term" value="F:ATP binding"/>
    <property type="evidence" value="ECO:0007669"/>
    <property type="project" value="UniProtKB-KW"/>
</dbReference>
<evidence type="ECO:0000256" key="5">
    <source>
        <dbReference type="ARBA" id="ARBA00022970"/>
    </source>
</evidence>
<dbReference type="CDD" id="cd03224">
    <property type="entry name" value="ABC_TM1139_LivF_branched"/>
    <property type="match status" value="1"/>
</dbReference>
<dbReference type="InterPro" id="IPR003439">
    <property type="entry name" value="ABC_transporter-like_ATP-bd"/>
</dbReference>
<dbReference type="PROSITE" id="PS00211">
    <property type="entry name" value="ABC_TRANSPORTER_1"/>
    <property type="match status" value="1"/>
</dbReference>
<proteinExistence type="inferred from homology"/>
<evidence type="ECO:0000313" key="9">
    <source>
        <dbReference type="Proteomes" id="UP000184471"/>
    </source>
</evidence>
<dbReference type="SUPFAM" id="SSF52540">
    <property type="entry name" value="P-loop containing nucleoside triphosphate hydrolases"/>
    <property type="match status" value="1"/>
</dbReference>
<dbReference type="Gene3D" id="3.40.50.300">
    <property type="entry name" value="P-loop containing nucleotide triphosphate hydrolases"/>
    <property type="match status" value="1"/>
</dbReference>
<dbReference type="AlphaFoldDB" id="A0A1M5LQB2"/>
<dbReference type="Pfam" id="PF00005">
    <property type="entry name" value="ABC_tran"/>
    <property type="match status" value="1"/>
</dbReference>
<comment type="similarity">
    <text evidence="1">Belongs to the ABC transporter superfamily.</text>
</comment>
<dbReference type="InterPro" id="IPR027417">
    <property type="entry name" value="P-loop_NTPase"/>
</dbReference>
<dbReference type="EMBL" id="FQVX01000003">
    <property type="protein sequence ID" value="SHG66799.1"/>
    <property type="molecule type" value="Genomic_DNA"/>
</dbReference>
<dbReference type="OrthoDB" id="9776369at2"/>
<keyword evidence="9" id="KW-1185">Reference proteome</keyword>
<feature type="compositionally biased region" description="Gly residues" evidence="6">
    <location>
        <begin position="254"/>
        <end position="263"/>
    </location>
</feature>